<organism evidence="3 4">
    <name type="scientific">Parapusillimonas granuli</name>
    <dbReference type="NCBI Taxonomy" id="380911"/>
    <lineage>
        <taxon>Bacteria</taxon>
        <taxon>Pseudomonadati</taxon>
        <taxon>Pseudomonadota</taxon>
        <taxon>Betaproteobacteria</taxon>
        <taxon>Burkholderiales</taxon>
        <taxon>Alcaligenaceae</taxon>
        <taxon>Parapusillimonas</taxon>
    </lineage>
</organism>
<dbReference type="PANTHER" id="PTHR42928">
    <property type="entry name" value="TRICARBOXYLATE-BINDING PROTEIN"/>
    <property type="match status" value="1"/>
</dbReference>
<dbReference type="InterPro" id="IPR005064">
    <property type="entry name" value="BUG"/>
</dbReference>
<dbReference type="InterPro" id="IPR042100">
    <property type="entry name" value="Bug_dom1"/>
</dbReference>
<dbReference type="SUPFAM" id="SSF53850">
    <property type="entry name" value="Periplasmic binding protein-like II"/>
    <property type="match status" value="1"/>
</dbReference>
<dbReference type="PIRSF" id="PIRSF017082">
    <property type="entry name" value="YflP"/>
    <property type="match status" value="1"/>
</dbReference>
<feature type="signal peptide" evidence="2">
    <location>
        <begin position="1"/>
        <end position="23"/>
    </location>
</feature>
<dbReference type="CDD" id="cd13578">
    <property type="entry name" value="PBP2_Bug27"/>
    <property type="match status" value="1"/>
</dbReference>
<dbReference type="Pfam" id="PF03401">
    <property type="entry name" value="TctC"/>
    <property type="match status" value="1"/>
</dbReference>
<dbReference type="Gene3D" id="3.40.190.150">
    <property type="entry name" value="Bordetella uptake gene, domain 1"/>
    <property type="match status" value="1"/>
</dbReference>
<comment type="caution">
    <text evidence="3">The sequence shown here is derived from an EMBL/GenBank/DDBJ whole genome shotgun (WGS) entry which is preliminary data.</text>
</comment>
<dbReference type="Gene3D" id="3.40.190.10">
    <property type="entry name" value="Periplasmic binding protein-like II"/>
    <property type="match status" value="1"/>
</dbReference>
<gene>
    <name evidence="3" type="ORF">H0A72_03255</name>
</gene>
<feature type="chain" id="PRO_5032600478" evidence="2">
    <location>
        <begin position="24"/>
        <end position="325"/>
    </location>
</feature>
<dbReference type="EMBL" id="JACCEM010000002">
    <property type="protein sequence ID" value="NYT48320.1"/>
    <property type="molecule type" value="Genomic_DNA"/>
</dbReference>
<sequence>MKTLKQTLLAFTLAAVGAGAALAQDAGGYPNQPIRMVVPFAPGGGADLTARMVAEPLAKELGQSIIIENKPGGGATVGARIVADAKPDGYTVLYTTPGPQLTNPYLMKSLPYDPNKDLKPVSRIAIVPSVLVVNKTVGVKSVKELIEKAKKEPHSIRFASAGIGASSHLSGELFKVMTGAQIDHVPYRGTGPAMQDLVGGRVEMAIDSLTVYMPFIESGDLIPLGVATIKPLDALPGVPPIADDLPGFDSSPVNYLSVPGGTPDAIVQKLNTALNKVLSQPELKERMLKAGLLPEGNTAAEMQALVVSEQAKWKKVIEVSGAKID</sequence>
<evidence type="ECO:0000313" key="4">
    <source>
        <dbReference type="Proteomes" id="UP000559809"/>
    </source>
</evidence>
<proteinExistence type="inferred from homology"/>
<reference evidence="3 4" key="1">
    <citation type="submission" date="2020-07" db="EMBL/GenBank/DDBJ databases">
        <title>Taxonomic revisions and descriptions of new bacterial species based on genomic comparisons in the high-G+C-content subgroup of the family Alcaligenaceae.</title>
        <authorList>
            <person name="Szabo A."/>
            <person name="Felfoldi T."/>
        </authorList>
    </citation>
    <scope>NUCLEOTIDE SEQUENCE [LARGE SCALE GENOMIC DNA]</scope>
    <source>
        <strain evidence="3 4">LMG 24012</strain>
    </source>
</reference>
<dbReference type="PANTHER" id="PTHR42928:SF5">
    <property type="entry name" value="BLR1237 PROTEIN"/>
    <property type="match status" value="1"/>
</dbReference>
<dbReference type="AlphaFoldDB" id="A0A853FZS4"/>
<dbReference type="RefSeq" id="WP_180153638.1">
    <property type="nucleotide sequence ID" value="NZ_JACCEM010000002.1"/>
</dbReference>
<comment type="similarity">
    <text evidence="1">Belongs to the UPF0065 (bug) family.</text>
</comment>
<name>A0A853FZS4_9BURK</name>
<evidence type="ECO:0000313" key="3">
    <source>
        <dbReference type="EMBL" id="NYT48320.1"/>
    </source>
</evidence>
<keyword evidence="4" id="KW-1185">Reference proteome</keyword>
<evidence type="ECO:0000256" key="2">
    <source>
        <dbReference type="SAM" id="SignalP"/>
    </source>
</evidence>
<protein>
    <submittedName>
        <fullName evidence="3">Tripartite tricarboxylate transporter substrate binding protein</fullName>
    </submittedName>
</protein>
<keyword evidence="2" id="KW-0732">Signal</keyword>
<accession>A0A853FZS4</accession>
<evidence type="ECO:0000256" key="1">
    <source>
        <dbReference type="ARBA" id="ARBA00006987"/>
    </source>
</evidence>
<dbReference type="Proteomes" id="UP000559809">
    <property type="component" value="Unassembled WGS sequence"/>
</dbReference>